<dbReference type="PROSITE" id="PS00397">
    <property type="entry name" value="RECOMBINASES_1"/>
    <property type="match status" value="1"/>
</dbReference>
<keyword evidence="2" id="KW-0229">DNA integration</keyword>
<dbReference type="PANTHER" id="PTHR30461">
    <property type="entry name" value="DNA-INVERTASE FROM LAMBDOID PROPHAGE"/>
    <property type="match status" value="1"/>
</dbReference>
<accession>A0ABU4WBP4</accession>
<evidence type="ECO:0000256" key="5">
    <source>
        <dbReference type="PROSITE-ProRule" id="PRU10137"/>
    </source>
</evidence>
<evidence type="ECO:0000256" key="3">
    <source>
        <dbReference type="ARBA" id="ARBA00023125"/>
    </source>
</evidence>
<dbReference type="EMBL" id="JAVIKH010000011">
    <property type="protein sequence ID" value="MDX8336575.1"/>
    <property type="molecule type" value="Genomic_DNA"/>
</dbReference>
<evidence type="ECO:0000313" key="8">
    <source>
        <dbReference type="Proteomes" id="UP001279681"/>
    </source>
</evidence>
<comment type="similarity">
    <text evidence="1">Belongs to the site-specific recombinase resolvase family.</text>
</comment>
<organism evidence="7 8">
    <name type="scientific">Candidatus Cetobacterium colombiensis</name>
    <dbReference type="NCBI Taxonomy" id="3073100"/>
    <lineage>
        <taxon>Bacteria</taxon>
        <taxon>Fusobacteriati</taxon>
        <taxon>Fusobacteriota</taxon>
        <taxon>Fusobacteriia</taxon>
        <taxon>Fusobacteriales</taxon>
        <taxon>Fusobacteriaceae</taxon>
        <taxon>Cetobacterium</taxon>
    </lineage>
</organism>
<name>A0ABU4WBP4_9FUSO</name>
<dbReference type="Pfam" id="PF00239">
    <property type="entry name" value="Resolvase"/>
    <property type="match status" value="1"/>
</dbReference>
<evidence type="ECO:0000256" key="1">
    <source>
        <dbReference type="ARBA" id="ARBA00009913"/>
    </source>
</evidence>
<keyword evidence="4" id="KW-0233">DNA recombination</keyword>
<dbReference type="InterPro" id="IPR036162">
    <property type="entry name" value="Resolvase-like_N_sf"/>
</dbReference>
<comment type="caution">
    <text evidence="7">The sequence shown here is derived from an EMBL/GenBank/DDBJ whole genome shotgun (WGS) entry which is preliminary data.</text>
</comment>
<dbReference type="CDD" id="cd03768">
    <property type="entry name" value="SR_ResInv"/>
    <property type="match status" value="1"/>
</dbReference>
<dbReference type="Proteomes" id="UP001279681">
    <property type="component" value="Unassembled WGS sequence"/>
</dbReference>
<dbReference type="InterPro" id="IPR050639">
    <property type="entry name" value="SSR_resolvase"/>
</dbReference>
<dbReference type="InterPro" id="IPR006119">
    <property type="entry name" value="Resolv_N"/>
</dbReference>
<dbReference type="SUPFAM" id="SSF53041">
    <property type="entry name" value="Resolvase-like"/>
    <property type="match status" value="1"/>
</dbReference>
<dbReference type="Gene3D" id="3.40.50.1390">
    <property type="entry name" value="Resolvase, N-terminal catalytic domain"/>
    <property type="match status" value="1"/>
</dbReference>
<dbReference type="PROSITE" id="PS51736">
    <property type="entry name" value="RECOMBINASES_3"/>
    <property type="match status" value="1"/>
</dbReference>
<keyword evidence="3" id="KW-0238">DNA-binding</keyword>
<gene>
    <name evidence="7" type="ORF">RFV38_08710</name>
</gene>
<dbReference type="RefSeq" id="WP_320313961.1">
    <property type="nucleotide sequence ID" value="NZ_JAVIKH010000011.1"/>
</dbReference>
<sequence length="200" mass="23747">MVYGYCRVSTKHQNLKRQIDALIAYGIKEENIYVDEITGVVLKRRGLESLKNVLTTGDTLVVKEIDRLGRNRKQTTELIKEFIEKDIDIIALDIPYLKEFILKEIKREKGFMEIMATTLLSLILEVAEQERHKILDRTKEGKEKALEAGVKFGRKRKLTRQKFVRTYNQMIKDERSPKEIQEKLKICKQTYYNYKKRYIR</sequence>
<evidence type="ECO:0000256" key="4">
    <source>
        <dbReference type="ARBA" id="ARBA00023172"/>
    </source>
</evidence>
<evidence type="ECO:0000256" key="2">
    <source>
        <dbReference type="ARBA" id="ARBA00022908"/>
    </source>
</evidence>
<reference evidence="8" key="1">
    <citation type="submission" date="2023-07" db="EMBL/GenBank/DDBJ databases">
        <authorList>
            <person name="Colorado M.A."/>
            <person name="Villamil L.M."/>
            <person name="Melo J.F."/>
            <person name="Rodriguez J.A."/>
            <person name="Ruiz R.Y."/>
        </authorList>
    </citation>
    <scope>NUCLEOTIDE SEQUENCE [LARGE SCALE GENOMIC DNA]</scope>
    <source>
        <strain evidence="8">C33</strain>
    </source>
</reference>
<dbReference type="InterPro" id="IPR006118">
    <property type="entry name" value="Recombinase_CS"/>
</dbReference>
<protein>
    <submittedName>
        <fullName evidence="7">Recombinase family protein</fullName>
    </submittedName>
</protein>
<feature type="active site" description="O-(5'-phospho-DNA)-serine intermediate" evidence="5">
    <location>
        <position position="9"/>
    </location>
</feature>
<feature type="domain" description="Resolvase/invertase-type recombinase catalytic" evidence="6">
    <location>
        <begin position="1"/>
        <end position="149"/>
    </location>
</feature>
<dbReference type="SMART" id="SM00857">
    <property type="entry name" value="Resolvase"/>
    <property type="match status" value="1"/>
</dbReference>
<evidence type="ECO:0000313" key="7">
    <source>
        <dbReference type="EMBL" id="MDX8336575.1"/>
    </source>
</evidence>
<evidence type="ECO:0000259" key="6">
    <source>
        <dbReference type="PROSITE" id="PS51736"/>
    </source>
</evidence>
<keyword evidence="8" id="KW-1185">Reference proteome</keyword>
<proteinExistence type="inferred from homology"/>
<dbReference type="PROSITE" id="PS00398">
    <property type="entry name" value="RECOMBINASES_2"/>
    <property type="match status" value="1"/>
</dbReference>
<dbReference type="PANTHER" id="PTHR30461:SF26">
    <property type="entry name" value="RESOLVASE HOMOLOG YNEB"/>
    <property type="match status" value="1"/>
</dbReference>